<accession>A0ABR4G3Y8</accession>
<dbReference type="Proteomes" id="UP001610563">
    <property type="component" value="Unassembled WGS sequence"/>
</dbReference>
<keyword evidence="4" id="KW-1185">Reference proteome</keyword>
<name>A0ABR4G3Y8_9EURO</name>
<evidence type="ECO:0000313" key="4">
    <source>
        <dbReference type="Proteomes" id="UP001610563"/>
    </source>
</evidence>
<comment type="caution">
    <text evidence="3">The sequence shown here is derived from an EMBL/GenBank/DDBJ whole genome shotgun (WGS) entry which is preliminary data.</text>
</comment>
<evidence type="ECO:0000256" key="1">
    <source>
        <dbReference type="SAM" id="MobiDB-lite"/>
    </source>
</evidence>
<feature type="compositionally biased region" description="Basic and acidic residues" evidence="1">
    <location>
        <begin position="203"/>
        <end position="238"/>
    </location>
</feature>
<keyword evidence="2" id="KW-0812">Transmembrane</keyword>
<feature type="compositionally biased region" description="Low complexity" evidence="1">
    <location>
        <begin position="259"/>
        <end position="278"/>
    </location>
</feature>
<sequence>MDAQGERSQVDTTGPYNPEIFASQISRTAARFLDSDAQVKPDLIRKPDLITLYFGYWGKDSWRRTYGSFLLNRLRDGSLQVDRRLTQSEVDAYVETNNGLAANYRRGMPLGLAFGATKWFVYEGNYKHPLLFASAELPYFRRFAEGTKTLFRMDPALEKQMLVSLGWRTFVYTVVGGFGMEIAAVIIMGTQILRDPRMQQFHTELKTHSPEEIKARREQAHKERMAQQTRIFRERTAEQRNQAAQSQSSEETSPQNGGYDESTYTIDTSSIDSATASDNTPPSETGTAPATRTSNYGSRAPAEQNKGTGFFDDDDDASPTAPEYRGIGRRENASAGQGSAWERIRNQAQGGIPSDSGSASSSGSAWNQSEASVAASDSQRERERAQAEFNRMLDAERNQRNQ</sequence>
<feature type="region of interest" description="Disordered" evidence="1">
    <location>
        <begin position="203"/>
        <end position="402"/>
    </location>
</feature>
<evidence type="ECO:0000256" key="2">
    <source>
        <dbReference type="SAM" id="Phobius"/>
    </source>
</evidence>
<evidence type="ECO:0000313" key="3">
    <source>
        <dbReference type="EMBL" id="KAL2793747.1"/>
    </source>
</evidence>
<proteinExistence type="predicted"/>
<protein>
    <recommendedName>
        <fullName evidence="5">Endo-1,3(4)-beta-glucanase</fullName>
    </recommendedName>
</protein>
<organism evidence="3 4">
    <name type="scientific">Aspergillus keveii</name>
    <dbReference type="NCBI Taxonomy" id="714993"/>
    <lineage>
        <taxon>Eukaryota</taxon>
        <taxon>Fungi</taxon>
        <taxon>Dikarya</taxon>
        <taxon>Ascomycota</taxon>
        <taxon>Pezizomycotina</taxon>
        <taxon>Eurotiomycetes</taxon>
        <taxon>Eurotiomycetidae</taxon>
        <taxon>Eurotiales</taxon>
        <taxon>Aspergillaceae</taxon>
        <taxon>Aspergillus</taxon>
        <taxon>Aspergillus subgen. Nidulantes</taxon>
    </lineage>
</organism>
<reference evidence="3 4" key="1">
    <citation type="submission" date="2024-07" db="EMBL/GenBank/DDBJ databases">
        <title>Section-level genome sequencing and comparative genomics of Aspergillus sections Usti and Cavernicolus.</title>
        <authorList>
            <consortium name="Lawrence Berkeley National Laboratory"/>
            <person name="Nybo J.L."/>
            <person name="Vesth T.C."/>
            <person name="Theobald S."/>
            <person name="Frisvad J.C."/>
            <person name="Larsen T.O."/>
            <person name="Kjaerboelling I."/>
            <person name="Rothschild-Mancinelli K."/>
            <person name="Lyhne E.K."/>
            <person name="Kogle M.E."/>
            <person name="Barry K."/>
            <person name="Clum A."/>
            <person name="Na H."/>
            <person name="Ledsgaard L."/>
            <person name="Lin J."/>
            <person name="Lipzen A."/>
            <person name="Kuo A."/>
            <person name="Riley R."/>
            <person name="Mondo S."/>
            <person name="Labutti K."/>
            <person name="Haridas S."/>
            <person name="Pangalinan J."/>
            <person name="Salamov A.A."/>
            <person name="Simmons B.A."/>
            <person name="Magnuson J.K."/>
            <person name="Chen J."/>
            <person name="Drula E."/>
            <person name="Henrissat B."/>
            <person name="Wiebenga A."/>
            <person name="Lubbers R.J."/>
            <person name="Gomes A.C."/>
            <person name="Makela M.R."/>
            <person name="Stajich J."/>
            <person name="Grigoriev I.V."/>
            <person name="Mortensen U.H."/>
            <person name="De Vries R.P."/>
            <person name="Baker S.E."/>
            <person name="Andersen M.R."/>
        </authorList>
    </citation>
    <scope>NUCLEOTIDE SEQUENCE [LARGE SCALE GENOMIC DNA]</scope>
    <source>
        <strain evidence="3 4">CBS 209.92</strain>
    </source>
</reference>
<gene>
    <name evidence="3" type="ORF">BJX66DRAFT_305349</name>
</gene>
<feature type="compositionally biased region" description="Basic and acidic residues" evidence="1">
    <location>
        <begin position="378"/>
        <end position="402"/>
    </location>
</feature>
<keyword evidence="2" id="KW-1133">Transmembrane helix</keyword>
<evidence type="ECO:0008006" key="5">
    <source>
        <dbReference type="Google" id="ProtNLM"/>
    </source>
</evidence>
<feature type="compositionally biased region" description="Low complexity" evidence="1">
    <location>
        <begin position="350"/>
        <end position="372"/>
    </location>
</feature>
<dbReference type="EMBL" id="JBFTWV010000053">
    <property type="protein sequence ID" value="KAL2793747.1"/>
    <property type="molecule type" value="Genomic_DNA"/>
</dbReference>
<feature type="compositionally biased region" description="Polar residues" evidence="1">
    <location>
        <begin position="279"/>
        <end position="297"/>
    </location>
</feature>
<keyword evidence="2" id="KW-0472">Membrane</keyword>
<feature type="transmembrane region" description="Helical" evidence="2">
    <location>
        <begin position="169"/>
        <end position="193"/>
    </location>
</feature>
<feature type="compositionally biased region" description="Low complexity" evidence="1">
    <location>
        <begin position="239"/>
        <end position="251"/>
    </location>
</feature>